<comment type="caution">
    <text evidence="3">The sequence shown here is derived from an EMBL/GenBank/DDBJ whole genome shotgun (WGS) entry which is preliminary data.</text>
</comment>
<organism evidence="3 4">
    <name type="scientific">Caenorhabditis auriculariae</name>
    <dbReference type="NCBI Taxonomy" id="2777116"/>
    <lineage>
        <taxon>Eukaryota</taxon>
        <taxon>Metazoa</taxon>
        <taxon>Ecdysozoa</taxon>
        <taxon>Nematoda</taxon>
        <taxon>Chromadorea</taxon>
        <taxon>Rhabditida</taxon>
        <taxon>Rhabditina</taxon>
        <taxon>Rhabditomorpha</taxon>
        <taxon>Rhabditoidea</taxon>
        <taxon>Rhabditidae</taxon>
        <taxon>Peloderinae</taxon>
        <taxon>Caenorhabditis</taxon>
    </lineage>
</organism>
<evidence type="ECO:0000256" key="1">
    <source>
        <dbReference type="ARBA" id="ARBA00022786"/>
    </source>
</evidence>
<dbReference type="Pfam" id="PF10471">
    <property type="entry name" value="ANAPC_CDC26"/>
    <property type="match status" value="1"/>
</dbReference>
<evidence type="ECO:0000256" key="2">
    <source>
        <dbReference type="SAM" id="MobiDB-lite"/>
    </source>
</evidence>
<dbReference type="AlphaFoldDB" id="A0A8S1H3R6"/>
<keyword evidence="1" id="KW-0833">Ubl conjugation pathway</keyword>
<evidence type="ECO:0000313" key="3">
    <source>
        <dbReference type="EMBL" id="CAD6189784.1"/>
    </source>
</evidence>
<proteinExistence type="predicted"/>
<dbReference type="GO" id="GO:0031145">
    <property type="term" value="P:anaphase-promoting complex-dependent catabolic process"/>
    <property type="evidence" value="ECO:0007669"/>
    <property type="project" value="InterPro"/>
</dbReference>
<sequence length="134" mass="14594">MSMLRKPLTKIELMADDVTMLTEILEKRQKKMKKEETDTDAMEMDGALTSSTTSSPIDFKTPIAADLTTPTSDAPSLEMPNVRMTRSRAARNSSSTTTTLVITTTAPPRRPVAPANLTTPVNSFAPLDFTISDS</sequence>
<dbReference type="Proteomes" id="UP000835052">
    <property type="component" value="Unassembled WGS sequence"/>
</dbReference>
<accession>A0A8S1H3R6</accession>
<reference evidence="3" key="1">
    <citation type="submission" date="2020-10" db="EMBL/GenBank/DDBJ databases">
        <authorList>
            <person name="Kikuchi T."/>
        </authorList>
    </citation>
    <scope>NUCLEOTIDE SEQUENCE</scope>
    <source>
        <strain evidence="3">NKZ352</strain>
    </source>
</reference>
<feature type="compositionally biased region" description="Low complexity" evidence="2">
    <location>
        <begin position="90"/>
        <end position="115"/>
    </location>
</feature>
<name>A0A8S1H3R6_9PELO</name>
<protein>
    <submittedName>
        <fullName evidence="3">Uncharacterized protein</fullName>
    </submittedName>
</protein>
<dbReference type="EMBL" id="CAJGYM010000012">
    <property type="protein sequence ID" value="CAD6189784.1"/>
    <property type="molecule type" value="Genomic_DNA"/>
</dbReference>
<gene>
    <name evidence="3" type="ORF">CAUJ_LOCUS5703</name>
</gene>
<keyword evidence="4" id="KW-1185">Reference proteome</keyword>
<evidence type="ECO:0000313" key="4">
    <source>
        <dbReference type="Proteomes" id="UP000835052"/>
    </source>
</evidence>
<feature type="region of interest" description="Disordered" evidence="2">
    <location>
        <begin position="31"/>
        <end position="134"/>
    </location>
</feature>
<dbReference type="InterPro" id="IPR018860">
    <property type="entry name" value="APC_suCDC26"/>
</dbReference>
<dbReference type="GO" id="GO:0005680">
    <property type="term" value="C:anaphase-promoting complex"/>
    <property type="evidence" value="ECO:0007669"/>
    <property type="project" value="InterPro"/>
</dbReference>